<comment type="caution">
    <text evidence="4">The sequence shown here is derived from an EMBL/GenBank/DDBJ whole genome shotgun (WGS) entry which is preliminary data.</text>
</comment>
<keyword evidence="5" id="KW-1185">Reference proteome</keyword>
<dbReference type="PANTHER" id="PTHR43333">
    <property type="entry name" value="2-HACID_DH_C DOMAIN-CONTAINING PROTEIN"/>
    <property type="match status" value="1"/>
</dbReference>
<dbReference type="SUPFAM" id="SSF52283">
    <property type="entry name" value="Formate/glycerate dehydrogenase catalytic domain-like"/>
    <property type="match status" value="1"/>
</dbReference>
<protein>
    <submittedName>
        <fullName evidence="4">Phosphoglycerate dehydrogenase-like enzyme</fullName>
    </submittedName>
</protein>
<organism evidence="4 5">
    <name type="scientific">Streptohalobacillus salinus</name>
    <dbReference type="NCBI Taxonomy" id="621096"/>
    <lineage>
        <taxon>Bacteria</taxon>
        <taxon>Bacillati</taxon>
        <taxon>Bacillota</taxon>
        <taxon>Bacilli</taxon>
        <taxon>Bacillales</taxon>
        <taxon>Bacillaceae</taxon>
        <taxon>Streptohalobacillus</taxon>
    </lineage>
</organism>
<dbReference type="GO" id="GO:0051287">
    <property type="term" value="F:NAD binding"/>
    <property type="evidence" value="ECO:0007669"/>
    <property type="project" value="InterPro"/>
</dbReference>
<dbReference type="InterPro" id="IPR006140">
    <property type="entry name" value="D-isomer_DH_NAD-bd"/>
</dbReference>
<dbReference type="PANTHER" id="PTHR43333:SF1">
    <property type="entry name" value="D-ISOMER SPECIFIC 2-HYDROXYACID DEHYDROGENASE NAD-BINDING DOMAIN-CONTAINING PROTEIN"/>
    <property type="match status" value="1"/>
</dbReference>
<dbReference type="Gene3D" id="3.40.50.720">
    <property type="entry name" value="NAD(P)-binding Rossmann-like Domain"/>
    <property type="match status" value="2"/>
</dbReference>
<reference evidence="4 5" key="1">
    <citation type="submission" date="2018-05" db="EMBL/GenBank/DDBJ databases">
        <title>Genomic Encyclopedia of Type Strains, Phase IV (KMG-IV): sequencing the most valuable type-strain genomes for metagenomic binning, comparative biology and taxonomic classification.</title>
        <authorList>
            <person name="Goeker M."/>
        </authorList>
    </citation>
    <scope>NUCLEOTIDE SEQUENCE [LARGE SCALE GENOMIC DNA]</scope>
    <source>
        <strain evidence="4 5">DSM 22440</strain>
    </source>
</reference>
<sequence>MIVVSATHFSETIEQQLIERYPAISFYFYHSIEEAVNLNKAEVLLTYGEDLTSEHINQAKALKWIMVLSAGIEELPFEAIIEREIQVTNARGIHKKPMAEYALGMLLAQYRNVYQFDKQQQNKVWNQKLPTREINQRVLTVVGAGAIGEELARICRIFDIETRAVSRTGEDKPYFDKSYSQSELITALRGADFVVSILPSVAETRPFYHKEAFKAMKRDAIFLNMGRGDAVETEVLLDALNEGEIEHAILDVLPEEPLPVEHPFWMHDKITITPHISGKSKMYVPRALSIFEENLSGYLVDGSLPVNQINPKRGY</sequence>
<dbReference type="OrthoDB" id="9805416at2"/>
<dbReference type="AlphaFoldDB" id="A0A2V3W4P5"/>
<keyword evidence="1" id="KW-0560">Oxidoreductase</keyword>
<evidence type="ECO:0000259" key="3">
    <source>
        <dbReference type="Pfam" id="PF02826"/>
    </source>
</evidence>
<accession>A0A2V3W4P5</accession>
<dbReference type="Pfam" id="PF02826">
    <property type="entry name" value="2-Hacid_dh_C"/>
    <property type="match status" value="1"/>
</dbReference>
<keyword evidence="2" id="KW-0520">NAD</keyword>
<feature type="domain" description="D-isomer specific 2-hydroxyacid dehydrogenase NAD-binding" evidence="3">
    <location>
        <begin position="103"/>
        <end position="277"/>
    </location>
</feature>
<gene>
    <name evidence="4" type="ORF">DES38_1114</name>
</gene>
<dbReference type="EMBL" id="QJJR01000011">
    <property type="protein sequence ID" value="PXW88960.1"/>
    <property type="molecule type" value="Genomic_DNA"/>
</dbReference>
<evidence type="ECO:0000256" key="1">
    <source>
        <dbReference type="ARBA" id="ARBA00023002"/>
    </source>
</evidence>
<dbReference type="GO" id="GO:0016616">
    <property type="term" value="F:oxidoreductase activity, acting on the CH-OH group of donors, NAD or NADP as acceptor"/>
    <property type="evidence" value="ECO:0007669"/>
    <property type="project" value="InterPro"/>
</dbReference>
<dbReference type="CDD" id="cd05300">
    <property type="entry name" value="2-Hacid_dh_1"/>
    <property type="match status" value="1"/>
</dbReference>
<dbReference type="Proteomes" id="UP000247922">
    <property type="component" value="Unassembled WGS sequence"/>
</dbReference>
<evidence type="ECO:0000313" key="4">
    <source>
        <dbReference type="EMBL" id="PXW88960.1"/>
    </source>
</evidence>
<evidence type="ECO:0000256" key="2">
    <source>
        <dbReference type="ARBA" id="ARBA00023027"/>
    </source>
</evidence>
<dbReference type="InterPro" id="IPR036291">
    <property type="entry name" value="NAD(P)-bd_dom_sf"/>
</dbReference>
<dbReference type="SUPFAM" id="SSF51735">
    <property type="entry name" value="NAD(P)-binding Rossmann-fold domains"/>
    <property type="match status" value="1"/>
</dbReference>
<evidence type="ECO:0000313" key="5">
    <source>
        <dbReference type="Proteomes" id="UP000247922"/>
    </source>
</evidence>
<name>A0A2V3W4P5_9BACI</name>
<proteinExistence type="predicted"/>